<dbReference type="Pfam" id="PF14828">
    <property type="entry name" value="Amnionless"/>
    <property type="match status" value="1"/>
</dbReference>
<evidence type="ECO:0000313" key="12">
    <source>
        <dbReference type="EMBL" id="KAI5619083.1"/>
    </source>
</evidence>
<evidence type="ECO:0000256" key="1">
    <source>
        <dbReference type="ARBA" id="ARBA00004251"/>
    </source>
</evidence>
<feature type="chain" id="PRO_5042297023" description="Protein amnionless" evidence="11">
    <location>
        <begin position="20"/>
        <end position="473"/>
    </location>
</feature>
<dbReference type="InterPro" id="IPR026112">
    <property type="entry name" value="AMN"/>
</dbReference>
<evidence type="ECO:0000256" key="2">
    <source>
        <dbReference type="ARBA" id="ARBA00021200"/>
    </source>
</evidence>
<dbReference type="PANTHER" id="PTHR14995:SF2">
    <property type="entry name" value="PROTEIN AMNIONLESS"/>
    <property type="match status" value="1"/>
</dbReference>
<gene>
    <name evidence="12" type="ORF">C0J50_21114</name>
</gene>
<keyword evidence="5 10" id="KW-0812">Transmembrane</keyword>
<keyword evidence="9 10" id="KW-0472">Membrane</keyword>
<sequence length="473" mass="50937">MATRQELFILLSMLGSVCALYKQWVPDTNFENSTNWDKGSVPCGSDQVVFPASGKVAVYVAASHTLSGMSLPVDGEFILASGAGFSIREGQDPGCGAGGTIRFRDPDSLKWFDPALWKGASSLDHLQTGPYLFFVHEESLPCQHDDVVFRDGSSFRVDVSARESSISVKSISVLGKKFSDNYDFSQYASSQLGKLQFHGSSSVTVSGSACHDSTGCECGNSGNHDRICSSVKCSQLDCKKPLYPVGHCCEVCGAIVTIHFSDSFDIESYRQRVQHLFLGLSKYKSIRMALSKVSKPQKLMRVIPYGTTQEIQVVLLDEDTGPQAGKLAEALAQDIVRDINSQSFHLGIDSAEYQASSGASSGDASGISGGAVAGIILGILAVIAFLALFVVLYRRGRIRVPNLPSLSSWRKGSEPGDLGGPLDHGFDNPMFEKLNSLPEIPGLYGTESLNSITLTHSGVHFVNPVYDETDFNA</sequence>
<evidence type="ECO:0000256" key="5">
    <source>
        <dbReference type="ARBA" id="ARBA00022692"/>
    </source>
</evidence>
<evidence type="ECO:0000313" key="13">
    <source>
        <dbReference type="Proteomes" id="UP001205998"/>
    </source>
</evidence>
<dbReference type="GO" id="GO:0015031">
    <property type="term" value="P:protein transport"/>
    <property type="evidence" value="ECO:0007669"/>
    <property type="project" value="UniProtKB-KW"/>
</dbReference>
<keyword evidence="8 10" id="KW-1133">Transmembrane helix</keyword>
<feature type="signal peptide" evidence="11">
    <location>
        <begin position="1"/>
        <end position="19"/>
    </location>
</feature>
<dbReference type="Proteomes" id="UP001205998">
    <property type="component" value="Unassembled WGS sequence"/>
</dbReference>
<comment type="caution">
    <text evidence="12">The sequence shown here is derived from an EMBL/GenBank/DDBJ whole genome shotgun (WGS) entry which is preliminary data.</text>
</comment>
<name>A0AAD5AM89_SILAS</name>
<dbReference type="GO" id="GO:0016324">
    <property type="term" value="C:apical plasma membrane"/>
    <property type="evidence" value="ECO:0007669"/>
    <property type="project" value="TreeGrafter"/>
</dbReference>
<evidence type="ECO:0000256" key="7">
    <source>
        <dbReference type="ARBA" id="ARBA00022927"/>
    </source>
</evidence>
<evidence type="ECO:0000256" key="3">
    <source>
        <dbReference type="ARBA" id="ARBA00022448"/>
    </source>
</evidence>
<reference evidence="12" key="1">
    <citation type="submission" date="2018-07" db="EMBL/GenBank/DDBJ databases">
        <title>Comparative genomics of catfishes provides insights into carnivory and benthic adaptation.</title>
        <authorList>
            <person name="Zhang Y."/>
            <person name="Wang D."/>
            <person name="Peng Z."/>
            <person name="Zheng S."/>
            <person name="Shao F."/>
            <person name="Tao W."/>
        </authorList>
    </citation>
    <scope>NUCLEOTIDE SEQUENCE</scope>
    <source>
        <strain evidence="12">Chongqing</strain>
    </source>
</reference>
<keyword evidence="4" id="KW-1003">Cell membrane</keyword>
<dbReference type="GO" id="GO:0006898">
    <property type="term" value="P:receptor-mediated endocytosis"/>
    <property type="evidence" value="ECO:0007669"/>
    <property type="project" value="TreeGrafter"/>
</dbReference>
<dbReference type="AlphaFoldDB" id="A0AAD5AM89"/>
<keyword evidence="6 11" id="KW-0732">Signal</keyword>
<accession>A0AAD5AM89</accession>
<keyword evidence="7" id="KW-0653">Protein transport</keyword>
<evidence type="ECO:0000256" key="9">
    <source>
        <dbReference type="ARBA" id="ARBA00023136"/>
    </source>
</evidence>
<keyword evidence="13" id="KW-1185">Reference proteome</keyword>
<evidence type="ECO:0000256" key="8">
    <source>
        <dbReference type="ARBA" id="ARBA00022989"/>
    </source>
</evidence>
<evidence type="ECO:0000256" key="11">
    <source>
        <dbReference type="SAM" id="SignalP"/>
    </source>
</evidence>
<feature type="transmembrane region" description="Helical" evidence="10">
    <location>
        <begin position="371"/>
        <end position="393"/>
    </location>
</feature>
<dbReference type="EMBL" id="MU551670">
    <property type="protein sequence ID" value="KAI5619083.1"/>
    <property type="molecule type" value="Genomic_DNA"/>
</dbReference>
<protein>
    <recommendedName>
        <fullName evidence="2">Protein amnionless</fullName>
    </recommendedName>
</protein>
<dbReference type="GO" id="GO:0030139">
    <property type="term" value="C:endocytic vesicle"/>
    <property type="evidence" value="ECO:0007669"/>
    <property type="project" value="TreeGrafter"/>
</dbReference>
<proteinExistence type="predicted"/>
<dbReference type="CDD" id="cd12087">
    <property type="entry name" value="TM_EGFR-like"/>
    <property type="match status" value="1"/>
</dbReference>
<evidence type="ECO:0000256" key="6">
    <source>
        <dbReference type="ARBA" id="ARBA00022729"/>
    </source>
</evidence>
<keyword evidence="3" id="KW-0813">Transport</keyword>
<dbReference type="PANTHER" id="PTHR14995">
    <property type="entry name" value="AMNIONLESS"/>
    <property type="match status" value="1"/>
</dbReference>
<organism evidence="12 13">
    <name type="scientific">Silurus asotus</name>
    <name type="common">Amur catfish</name>
    <name type="synonym">Parasilurus asotus</name>
    <dbReference type="NCBI Taxonomy" id="30991"/>
    <lineage>
        <taxon>Eukaryota</taxon>
        <taxon>Metazoa</taxon>
        <taxon>Chordata</taxon>
        <taxon>Craniata</taxon>
        <taxon>Vertebrata</taxon>
        <taxon>Euteleostomi</taxon>
        <taxon>Actinopterygii</taxon>
        <taxon>Neopterygii</taxon>
        <taxon>Teleostei</taxon>
        <taxon>Ostariophysi</taxon>
        <taxon>Siluriformes</taxon>
        <taxon>Siluridae</taxon>
        <taxon>Silurus</taxon>
    </lineage>
</organism>
<comment type="subcellular location">
    <subcellularLocation>
        <location evidence="1">Cell membrane</location>
        <topology evidence="1">Single-pass type I membrane protein</topology>
    </subcellularLocation>
</comment>
<evidence type="ECO:0000256" key="10">
    <source>
        <dbReference type="SAM" id="Phobius"/>
    </source>
</evidence>
<evidence type="ECO:0000256" key="4">
    <source>
        <dbReference type="ARBA" id="ARBA00022475"/>
    </source>
</evidence>